<dbReference type="AlphaFoldDB" id="A0A821S5L9"/>
<evidence type="ECO:0000313" key="3">
    <source>
        <dbReference type="EMBL" id="CAF4853074.1"/>
    </source>
</evidence>
<evidence type="ECO:0000313" key="4">
    <source>
        <dbReference type="Proteomes" id="UP000663848"/>
    </source>
</evidence>
<evidence type="ECO:0000256" key="2">
    <source>
        <dbReference type="SAM" id="SignalP"/>
    </source>
</evidence>
<protein>
    <submittedName>
        <fullName evidence="3">Uncharacterized protein</fullName>
    </submittedName>
</protein>
<reference evidence="3" key="1">
    <citation type="submission" date="2021-02" db="EMBL/GenBank/DDBJ databases">
        <authorList>
            <person name="Nowell W R."/>
        </authorList>
    </citation>
    <scope>NUCLEOTIDE SEQUENCE</scope>
</reference>
<comment type="caution">
    <text evidence="3">The sequence shown here is derived from an EMBL/GenBank/DDBJ whole genome shotgun (WGS) entry which is preliminary data.</text>
</comment>
<organism evidence="3 4">
    <name type="scientific">Rotaria socialis</name>
    <dbReference type="NCBI Taxonomy" id="392032"/>
    <lineage>
        <taxon>Eukaryota</taxon>
        <taxon>Metazoa</taxon>
        <taxon>Spiralia</taxon>
        <taxon>Gnathifera</taxon>
        <taxon>Rotifera</taxon>
        <taxon>Eurotatoria</taxon>
        <taxon>Bdelloidea</taxon>
        <taxon>Philodinida</taxon>
        <taxon>Philodinidae</taxon>
        <taxon>Rotaria</taxon>
    </lineage>
</organism>
<proteinExistence type="predicted"/>
<feature type="chain" id="PRO_5032768837" evidence="2">
    <location>
        <begin position="28"/>
        <end position="172"/>
    </location>
</feature>
<evidence type="ECO:0000256" key="1">
    <source>
        <dbReference type="SAM" id="MobiDB-lite"/>
    </source>
</evidence>
<accession>A0A821S5L9</accession>
<feature type="signal peptide" evidence="2">
    <location>
        <begin position="1"/>
        <end position="27"/>
    </location>
</feature>
<feature type="region of interest" description="Disordered" evidence="1">
    <location>
        <begin position="152"/>
        <end position="172"/>
    </location>
</feature>
<name>A0A821S5L9_9BILA</name>
<keyword evidence="2" id="KW-0732">Signal</keyword>
<gene>
    <name evidence="3" type="ORF">QYT958_LOCUS27329</name>
</gene>
<feature type="compositionally biased region" description="Polar residues" evidence="1">
    <location>
        <begin position="152"/>
        <end position="164"/>
    </location>
</feature>
<dbReference type="EMBL" id="CAJOBR010006891">
    <property type="protein sequence ID" value="CAF4853074.1"/>
    <property type="molecule type" value="Genomic_DNA"/>
</dbReference>
<dbReference type="Proteomes" id="UP000663848">
    <property type="component" value="Unassembled WGS sequence"/>
</dbReference>
<sequence length="172" mass="19650">MLSGILKLTLFINILFLFVAIIRQAAATDIAPTSAIHDNLATFKGDVFYFSVNNKHTGAGRIKRSMSSTVDQPPLIDSSRFHSSSRVRHLRKNMRSKDLKNSPSLFRSTGISPKRLRMHQRIRPGIDYRLKRFRMLDPDEFKEMLNTMGQQMPHEQSKGFNNLDTIGGMQVE</sequence>
<feature type="non-terminal residue" evidence="3">
    <location>
        <position position="1"/>
    </location>
</feature>